<protein>
    <submittedName>
        <fullName evidence="7">Uncharacterized protein</fullName>
    </submittedName>
</protein>
<dbReference type="GO" id="GO:0046835">
    <property type="term" value="P:carbohydrate phosphorylation"/>
    <property type="evidence" value="ECO:0007669"/>
    <property type="project" value="TreeGrafter"/>
</dbReference>
<dbReference type="GO" id="GO:0005794">
    <property type="term" value="C:Golgi apparatus"/>
    <property type="evidence" value="ECO:0007669"/>
    <property type="project" value="TreeGrafter"/>
</dbReference>
<dbReference type="EMBL" id="CAJMWY010002055">
    <property type="protein sequence ID" value="CAE6480880.1"/>
    <property type="molecule type" value="Genomic_DNA"/>
</dbReference>
<evidence type="ECO:0000313" key="8">
    <source>
        <dbReference type="Proteomes" id="UP000663861"/>
    </source>
</evidence>
<feature type="region of interest" description="Disordered" evidence="3">
    <location>
        <begin position="1"/>
        <end position="21"/>
    </location>
</feature>
<keyword evidence="2" id="KW-0808">Transferase</keyword>
<keyword evidence="4" id="KW-0472">Membrane</keyword>
<dbReference type="InterPro" id="IPR031357">
    <property type="entry name" value="Stealth_CR3"/>
</dbReference>
<evidence type="ECO:0000256" key="2">
    <source>
        <dbReference type="ARBA" id="ARBA00022679"/>
    </source>
</evidence>
<dbReference type="Pfam" id="PF17102">
    <property type="entry name" value="Stealth_CR3"/>
    <property type="match status" value="1"/>
</dbReference>
<organism evidence="7 8">
    <name type="scientific">Rhizoctonia solani</name>
    <dbReference type="NCBI Taxonomy" id="456999"/>
    <lineage>
        <taxon>Eukaryota</taxon>
        <taxon>Fungi</taxon>
        <taxon>Dikarya</taxon>
        <taxon>Basidiomycota</taxon>
        <taxon>Agaricomycotina</taxon>
        <taxon>Agaricomycetes</taxon>
        <taxon>Cantharellales</taxon>
        <taxon>Ceratobasidiaceae</taxon>
        <taxon>Rhizoctonia</taxon>
    </lineage>
</organism>
<name>A0A8H3H2S1_9AGAM</name>
<evidence type="ECO:0000259" key="6">
    <source>
        <dbReference type="Pfam" id="PF17102"/>
    </source>
</evidence>
<gene>
    <name evidence="7" type="ORF">RDB_LOCUS98274</name>
</gene>
<feature type="transmembrane region" description="Helical" evidence="4">
    <location>
        <begin position="59"/>
        <end position="79"/>
    </location>
</feature>
<evidence type="ECO:0000313" key="7">
    <source>
        <dbReference type="EMBL" id="CAE6480880.1"/>
    </source>
</evidence>
<feature type="compositionally biased region" description="Polar residues" evidence="3">
    <location>
        <begin position="1"/>
        <end position="19"/>
    </location>
</feature>
<dbReference type="InterPro" id="IPR021520">
    <property type="entry name" value="Stealth_CR2"/>
</dbReference>
<evidence type="ECO:0000256" key="3">
    <source>
        <dbReference type="SAM" id="MobiDB-lite"/>
    </source>
</evidence>
<comment type="caution">
    <text evidence="7">The sequence shown here is derived from an EMBL/GenBank/DDBJ whole genome shotgun (WGS) entry which is preliminary data.</text>
</comment>
<proteinExistence type="inferred from homology"/>
<keyword evidence="4" id="KW-0812">Transmembrane</keyword>
<keyword evidence="4" id="KW-1133">Transmembrane helix</keyword>
<dbReference type="PANTHER" id="PTHR24045">
    <property type="match status" value="1"/>
</dbReference>
<dbReference type="InterPro" id="IPR047141">
    <property type="entry name" value="Stealth"/>
</dbReference>
<feature type="domain" description="Stealth protein CR3 conserved region 3" evidence="6">
    <location>
        <begin position="446"/>
        <end position="502"/>
    </location>
</feature>
<evidence type="ECO:0000259" key="5">
    <source>
        <dbReference type="Pfam" id="PF11380"/>
    </source>
</evidence>
<dbReference type="PANTHER" id="PTHR24045:SF0">
    <property type="entry name" value="N-ACETYLGLUCOSAMINE-1-PHOSPHOTRANSFERASE SUBUNITS ALPHA_BETA"/>
    <property type="match status" value="1"/>
</dbReference>
<feature type="domain" description="Stealth protein CR2 conserved region 2" evidence="5">
    <location>
        <begin position="311"/>
        <end position="375"/>
    </location>
</feature>
<evidence type="ECO:0000256" key="4">
    <source>
        <dbReference type="SAM" id="Phobius"/>
    </source>
</evidence>
<evidence type="ECO:0000256" key="1">
    <source>
        <dbReference type="ARBA" id="ARBA00007583"/>
    </source>
</evidence>
<accession>A0A8H3H2S1</accession>
<comment type="similarity">
    <text evidence="1">Belongs to the stealth family.</text>
</comment>
<dbReference type="AlphaFoldDB" id="A0A8H3H2S1"/>
<reference evidence="7" key="1">
    <citation type="submission" date="2021-01" db="EMBL/GenBank/DDBJ databases">
        <authorList>
            <person name="Kaushik A."/>
        </authorList>
    </citation>
    <scope>NUCLEOTIDE SEQUENCE</scope>
    <source>
        <strain evidence="7">AG4-RS23</strain>
    </source>
</reference>
<sequence>MPSTRAYSLLPTTGSTETLHSPGRDEVEFEEAWPSERPATHGWFPLSAAIATSRSRRPYTVIIAALSTIFILVIVSTLHETGLVVELSKPSPPEPEPTLREPTVRDCFELPSDELVWQTTQLPAERSELCPFDPETFGVLQQYPYSSKSKPVHIQWSNECLEDMLAEGQDQPQSCDQHSTTQKIDLVWTWVNGSSTLLEFTRRDRVAQVSGLPAAEIETESIAGLAAKLFRDHDELRHSLRAALRHFDADSNATANFYIVGSDMPVSVHGTGMDDDPTTTEARVGQMPAWLELEDMQPNGEFTSRSKSGKQTKLQMRHHRDIFSQYDGTVFNSLAIESQFANLDRIGVSDTFVYVNDDVFFSRDLSLRDFHMQEQGIVMRMQNYIPISPDPSVPQHDGLEWESLQYSNHLLNPSVPQHDGLEWESLQYSNHLLSNRFGSRFRPYPAHLAKTLSIPMLKEVSRAWPEDLTRVVRRPFRGMKHMVENQPADMYMVFMEHHWIVERWRETLLWSWVVARGEVRSKKNPDAWTEGVAQEAWKELGGTMGLLWSWVVARGEVRSKKNPDAWTEGVAQEAWKELGGTMGEYNLTVQRAPRSTLENADKWSGAKATTVSFSSLDGYPYAEDMDQQGWVSEGDVCEISFDRCFASHDTASRTFQRIAFEEPVECGDCIIRALINQSGNRGLEAFLPPKSKKPFSREAKPALPLSSRWQDVDFRLSSAVPEWVNTRQFVLRMLQRYRFVLGDTPFVFAIINDPGSAAQNVKVIESRPELAILCVNDDVAEGDDSVRDILEEWMGGRWNQSAAWEQR</sequence>
<dbReference type="GO" id="GO:0003976">
    <property type="term" value="F:UDP-N-acetylglucosamine-lysosomal-enzyme N-acetylglucosaminephosphotransferase activity"/>
    <property type="evidence" value="ECO:0007669"/>
    <property type="project" value="TreeGrafter"/>
</dbReference>
<dbReference type="Proteomes" id="UP000663861">
    <property type="component" value="Unassembled WGS sequence"/>
</dbReference>
<dbReference type="Pfam" id="PF11380">
    <property type="entry name" value="Stealth_CR2"/>
    <property type="match status" value="1"/>
</dbReference>